<evidence type="ECO:0000259" key="1">
    <source>
        <dbReference type="Pfam" id="PF01323"/>
    </source>
</evidence>
<reference evidence="2 3" key="1">
    <citation type="submission" date="2018-11" db="EMBL/GenBank/DDBJ databases">
        <title>Aerococcus sp. SJQ22, whole genome shotgun sequence.</title>
        <authorList>
            <person name="Sun L."/>
            <person name="Gao X."/>
            <person name="Chen W."/>
            <person name="Huang K."/>
        </authorList>
    </citation>
    <scope>NUCLEOTIDE SEQUENCE [LARGE SCALE GENOMIC DNA]</scope>
    <source>
        <strain evidence="2 3">SJQ22</strain>
    </source>
</reference>
<proteinExistence type="predicted"/>
<dbReference type="GO" id="GO:0016491">
    <property type="term" value="F:oxidoreductase activity"/>
    <property type="evidence" value="ECO:0007669"/>
    <property type="project" value="InterPro"/>
</dbReference>
<keyword evidence="3" id="KW-1185">Reference proteome</keyword>
<evidence type="ECO:0000313" key="2">
    <source>
        <dbReference type="EMBL" id="RPA60632.1"/>
    </source>
</evidence>
<dbReference type="InterPro" id="IPR001853">
    <property type="entry name" value="DSBA-like_thioredoxin_dom"/>
</dbReference>
<dbReference type="Proteomes" id="UP000273977">
    <property type="component" value="Unassembled WGS sequence"/>
</dbReference>
<evidence type="ECO:0000313" key="3">
    <source>
        <dbReference type="Proteomes" id="UP000273977"/>
    </source>
</evidence>
<dbReference type="Gene3D" id="3.40.30.10">
    <property type="entry name" value="Glutaredoxin"/>
    <property type="match status" value="1"/>
</dbReference>
<name>A0A3N4GCY1_9LACT</name>
<dbReference type="InterPro" id="IPR036249">
    <property type="entry name" value="Thioredoxin-like_sf"/>
</dbReference>
<dbReference type="OrthoDB" id="9799122at2"/>
<comment type="caution">
    <text evidence="2">The sequence shown here is derived from an EMBL/GenBank/DDBJ whole genome shotgun (WGS) entry which is preliminary data.</text>
</comment>
<protein>
    <submittedName>
        <fullName evidence="2">DsbA family oxidoreductase</fullName>
    </submittedName>
</protein>
<dbReference type="CDD" id="cd03024">
    <property type="entry name" value="DsbA_FrnE"/>
    <property type="match status" value="1"/>
</dbReference>
<dbReference type="AlphaFoldDB" id="A0A3N4GCY1"/>
<sequence length="216" mass="24414">MEITIWSDFVCPFCYIGQTHLERAMENFDHADEITISHKSFELMPGAKHDPSKDFYQSFADLKGTTYEQAKQMNDQVTEMAARTGLTFNMSQMKMADTMPAHRVFQYAKTEGKDDEYFKAFYHAYFENGALISDEDTIVTLAESVGLDGQTVRDILADENKFKAEANLDIFQAGQVGVQGVPFFVFDNKYAVSGAQPVEVFQQVLDQVYANEQAEA</sequence>
<dbReference type="PANTHER" id="PTHR13887">
    <property type="entry name" value="GLUTATHIONE S-TRANSFERASE KAPPA"/>
    <property type="match status" value="1"/>
</dbReference>
<feature type="domain" description="DSBA-like thioredoxin" evidence="1">
    <location>
        <begin position="3"/>
        <end position="205"/>
    </location>
</feature>
<organism evidence="2 3">
    <name type="scientific">Aerococcus agrisoli</name>
    <dbReference type="NCBI Taxonomy" id="2487350"/>
    <lineage>
        <taxon>Bacteria</taxon>
        <taxon>Bacillati</taxon>
        <taxon>Bacillota</taxon>
        <taxon>Bacilli</taxon>
        <taxon>Lactobacillales</taxon>
        <taxon>Aerococcaceae</taxon>
        <taxon>Aerococcus</taxon>
    </lineage>
</organism>
<dbReference type="PANTHER" id="PTHR13887:SF41">
    <property type="entry name" value="THIOREDOXIN SUPERFAMILY PROTEIN"/>
    <property type="match status" value="1"/>
</dbReference>
<dbReference type="Pfam" id="PF01323">
    <property type="entry name" value="DSBA"/>
    <property type="match status" value="1"/>
</dbReference>
<dbReference type="RefSeq" id="WP_123779812.1">
    <property type="nucleotide sequence ID" value="NZ_RKMG01000011.1"/>
</dbReference>
<gene>
    <name evidence="2" type="ORF">EF384_04615</name>
</gene>
<dbReference type="EMBL" id="RKMG01000011">
    <property type="protein sequence ID" value="RPA60632.1"/>
    <property type="molecule type" value="Genomic_DNA"/>
</dbReference>
<accession>A0A3N4GCY1</accession>
<dbReference type="SUPFAM" id="SSF52833">
    <property type="entry name" value="Thioredoxin-like"/>
    <property type="match status" value="1"/>
</dbReference>